<reference evidence="1" key="1">
    <citation type="journal article" date="2020" name="Nature">
        <title>Giant virus diversity and host interactions through global metagenomics.</title>
        <authorList>
            <person name="Schulz F."/>
            <person name="Roux S."/>
            <person name="Paez-Espino D."/>
            <person name="Jungbluth S."/>
            <person name="Walsh D.A."/>
            <person name="Denef V.J."/>
            <person name="McMahon K.D."/>
            <person name="Konstantinidis K.T."/>
            <person name="Eloe-Fadrosh E.A."/>
            <person name="Kyrpides N.C."/>
            <person name="Woyke T."/>
        </authorList>
    </citation>
    <scope>NUCLEOTIDE SEQUENCE</scope>
    <source>
        <strain evidence="1">GVMAG-M-3300023184-120</strain>
    </source>
</reference>
<accession>A0A6C0HIM3</accession>
<dbReference type="EMBL" id="MN739970">
    <property type="protein sequence ID" value="QHT80488.1"/>
    <property type="molecule type" value="Genomic_DNA"/>
</dbReference>
<protein>
    <submittedName>
        <fullName evidence="1">Uncharacterized protein</fullName>
    </submittedName>
</protein>
<sequence>MHKTTTSNPPMRDVIVLPRLMPKKSTSELKKTKLPTPCSTVSEIFFVFFQFF</sequence>
<dbReference type="AlphaFoldDB" id="A0A6C0HIM3"/>
<name>A0A6C0HIM3_9ZZZZ</name>
<evidence type="ECO:0000313" key="1">
    <source>
        <dbReference type="EMBL" id="QHT80488.1"/>
    </source>
</evidence>
<proteinExistence type="predicted"/>
<organism evidence="1">
    <name type="scientific">viral metagenome</name>
    <dbReference type="NCBI Taxonomy" id="1070528"/>
    <lineage>
        <taxon>unclassified sequences</taxon>
        <taxon>metagenomes</taxon>
        <taxon>organismal metagenomes</taxon>
    </lineage>
</organism>